<accession>A0ABZ2WX63</accession>
<dbReference type="InterPro" id="IPR004358">
    <property type="entry name" value="Sig_transdc_His_kin-like_C"/>
</dbReference>
<proteinExistence type="predicted"/>
<feature type="transmembrane region" description="Helical" evidence="4">
    <location>
        <begin position="1061"/>
        <end position="1080"/>
    </location>
</feature>
<reference evidence="7 8" key="1">
    <citation type="submission" date="2024-04" db="EMBL/GenBank/DDBJ databases">
        <title>Complete genome sequence of Fusarium acuminatum.</title>
        <authorList>
            <person name="Lan B."/>
        </authorList>
    </citation>
    <scope>NUCLEOTIDE SEQUENCE [LARGE SCALE GENOMIC DNA]</scope>
    <source>
        <strain evidence="7">1A</strain>
    </source>
</reference>
<gene>
    <name evidence="7" type="ORF">QYS62_006307</name>
</gene>
<keyword evidence="4" id="KW-0472">Membrane</keyword>
<dbReference type="SMART" id="SM00448">
    <property type="entry name" value="REC"/>
    <property type="match status" value="1"/>
</dbReference>
<keyword evidence="4" id="KW-0812">Transmembrane</keyword>
<dbReference type="Gene3D" id="3.40.50.2300">
    <property type="match status" value="1"/>
</dbReference>
<feature type="transmembrane region" description="Helical" evidence="4">
    <location>
        <begin position="1137"/>
        <end position="1159"/>
    </location>
</feature>
<dbReference type="SUPFAM" id="SSF55781">
    <property type="entry name" value="GAF domain-like"/>
    <property type="match status" value="1"/>
</dbReference>
<keyword evidence="4" id="KW-1133">Transmembrane helix</keyword>
<sequence length="1289" mass="142521">MHFFPRADAALLSSTFDYDKLPPRPKTLGPIFDADNFKTPVESWTPECDDHLYPAKSDPYAPTSIPPEPTTFPSRYLRTRLAKNERLRLSMLWYYAGDLDNEPELLAGLQEKACLAQENSGWEFAVIGLLDANVYIRLATVGLELAILPRGETICAHTVTQPPGNVFLLPNMLEDWRFRKCPYVEHGGLVAYAGVPLRMQHESGECVGLGSLCVASSTPQPPLSKSQQLALARLGDWVVSDIIQCARARRQRERHRLVGLAAALEKEPEGDDIQEPILRILREAYPDESISVQSTGSGQTGTSIPYPAAASDLKHGLWEDDDYIEDFIANSNYDEPPKDRVVRYISAQCETKVGLSALVVATKDFRRMFDDIDSWFVHTCATLLTQRWQKRLLSEVMRAKEKFLRGVSHQLRTPIHGILGAAELLIEDLRSLTMPGSSQLRPGVEALMQPLVELGRSSIYLDTISTAGRELMSTVNNMITLNRWADIAAAKRQYDTHDIQALETALVKALLELTSRDPRLQVPVFFHHELSPKCDGLHLDISLFRHSILPLILNAVQNTSKGIVTVTVSYTQDTSTLTVDVQDTGCGISPDDQSRIFDLYEKVAEHSTGAGLGLTLASKFSALLHGTVELVSSEVDRGSHFQVTFRNMRCTTSSSPAQSSTVSRFKHLPQKFLHLTSGSPEAHLSSNLARYLTRNGFSSSNDSDECLNIVDYIYDPQQRQRYESILPKDQVAICLVPHLHQIETQASRNIIFVNGPFSTSTLDSALLKADGLLTNMREPTSDPIHPSSAPTQDDCGSLSKPPDRSTGCDQDSGYGSVNGSSIRGGGTNTPQLQTLTEPQIVTSSLQTNAPPIDLPIRPLIPPSAPATPLTLIVDDNTVNLRILEMYCKKRGLPYLTAVDGQQAVDIFTNQQTSGGAQVRLILMDLQMPVCDGISATRQIRALEKPEGRAVLFIVTGQDSSGDREAASAAGADDYLVKPKMATNDTLTTQNGASSAPSTPSMPAKNEVSDDTTRGPPPLPYNLREHKLMIFLFWLLILTECTLIPIIFYFCISNLTDLRPGAMFAIITAMFGFISGGEYGLRGLRLALKRDTYRPLKNAGRWNFDTVHLVLGQPYFVMTALMIGFSVPDPPMMRGLSIIMPVGILMVTSYMMWTGVAHHFGWHLRWHRLSSHVVGDVYPPLTFCIMEDITACDGGGGKEYREAALARYNASPRFRRMLVEMLWAWAISGAVLSIVLIVLAWVLPVEVGYTLGWAVPSVWGGIGAWATIRWGQRSIRIERENWTKDRMVGA</sequence>
<dbReference type="InterPro" id="IPR011006">
    <property type="entry name" value="CheY-like_superfamily"/>
</dbReference>
<dbReference type="PANTHER" id="PTHR42024:SF1">
    <property type="entry name" value="AMINO ACID PERMEASE_ SLC12A DOMAIN-CONTAINING PROTEIN"/>
    <property type="match status" value="1"/>
</dbReference>
<dbReference type="InterPro" id="IPR036097">
    <property type="entry name" value="HisK_dim/P_sf"/>
</dbReference>
<dbReference type="PROSITE" id="PS50110">
    <property type="entry name" value="RESPONSE_REGULATORY"/>
    <property type="match status" value="1"/>
</dbReference>
<keyword evidence="1 2" id="KW-0597">Phosphoprotein</keyword>
<evidence type="ECO:0000256" key="3">
    <source>
        <dbReference type="SAM" id="MobiDB-lite"/>
    </source>
</evidence>
<feature type="domain" description="Histidine kinase" evidence="5">
    <location>
        <begin position="406"/>
        <end position="649"/>
    </location>
</feature>
<evidence type="ECO:0000256" key="2">
    <source>
        <dbReference type="PROSITE-ProRule" id="PRU00169"/>
    </source>
</evidence>
<protein>
    <submittedName>
        <fullName evidence="7">Histidine kinase HHK3p</fullName>
    </submittedName>
</protein>
<evidence type="ECO:0000313" key="7">
    <source>
        <dbReference type="EMBL" id="WZH45264.1"/>
    </source>
</evidence>
<dbReference type="PROSITE" id="PS50109">
    <property type="entry name" value="HIS_KIN"/>
    <property type="match status" value="1"/>
</dbReference>
<dbReference type="InterPro" id="IPR005467">
    <property type="entry name" value="His_kinase_dom"/>
</dbReference>
<dbReference type="PANTHER" id="PTHR42024">
    <property type="entry name" value="AMINO ACID PERMEASE_ SLC12A DOMAIN-CONTAINING PROTEIN"/>
    <property type="match status" value="1"/>
</dbReference>
<dbReference type="InterPro" id="IPR003594">
    <property type="entry name" value="HATPase_dom"/>
</dbReference>
<feature type="compositionally biased region" description="Low complexity" evidence="3">
    <location>
        <begin position="992"/>
        <end position="1003"/>
    </location>
</feature>
<dbReference type="Pfam" id="PF00072">
    <property type="entry name" value="Response_reg"/>
    <property type="match status" value="1"/>
</dbReference>
<dbReference type="SUPFAM" id="SSF55874">
    <property type="entry name" value="ATPase domain of HSP90 chaperone/DNA topoisomerase II/histidine kinase"/>
    <property type="match status" value="1"/>
</dbReference>
<dbReference type="SUPFAM" id="SSF52172">
    <property type="entry name" value="CheY-like"/>
    <property type="match status" value="1"/>
</dbReference>
<feature type="region of interest" description="Disordered" evidence="3">
    <location>
        <begin position="777"/>
        <end position="832"/>
    </location>
</feature>
<feature type="compositionally biased region" description="Polar residues" evidence="3">
    <location>
        <begin position="807"/>
        <end position="821"/>
    </location>
</feature>
<dbReference type="SMART" id="SM00387">
    <property type="entry name" value="HATPase_c"/>
    <property type="match status" value="1"/>
</dbReference>
<keyword evidence="7" id="KW-0808">Transferase</keyword>
<dbReference type="PRINTS" id="PR00344">
    <property type="entry name" value="BCTRLSENSOR"/>
</dbReference>
<dbReference type="EMBL" id="CP151262">
    <property type="protein sequence ID" value="WZH45264.1"/>
    <property type="molecule type" value="Genomic_DNA"/>
</dbReference>
<evidence type="ECO:0000259" key="6">
    <source>
        <dbReference type="PROSITE" id="PS50110"/>
    </source>
</evidence>
<feature type="transmembrane region" description="Helical" evidence="4">
    <location>
        <begin position="1027"/>
        <end position="1049"/>
    </location>
</feature>
<keyword evidence="8" id="KW-1185">Reference proteome</keyword>
<dbReference type="InterPro" id="IPR003661">
    <property type="entry name" value="HisK_dim/P_dom"/>
</dbReference>
<name>A0ABZ2WX63_9HYPO</name>
<dbReference type="Pfam" id="PF02518">
    <property type="entry name" value="HATPase_c"/>
    <property type="match status" value="1"/>
</dbReference>
<dbReference type="Gene3D" id="3.30.565.10">
    <property type="entry name" value="Histidine kinase-like ATPase, C-terminal domain"/>
    <property type="match status" value="1"/>
</dbReference>
<dbReference type="Pfam" id="PF00512">
    <property type="entry name" value="HisKA"/>
    <property type="match status" value="1"/>
</dbReference>
<dbReference type="SMART" id="SM00388">
    <property type="entry name" value="HisKA"/>
    <property type="match status" value="1"/>
</dbReference>
<dbReference type="SUPFAM" id="SSF47384">
    <property type="entry name" value="Homodimeric domain of signal transducing histidine kinase"/>
    <property type="match status" value="1"/>
</dbReference>
<evidence type="ECO:0000256" key="4">
    <source>
        <dbReference type="SAM" id="Phobius"/>
    </source>
</evidence>
<feature type="transmembrane region" description="Helical" evidence="4">
    <location>
        <begin position="1101"/>
        <end position="1125"/>
    </location>
</feature>
<feature type="modified residue" description="4-aspartylphosphate" evidence="2">
    <location>
        <position position="924"/>
    </location>
</feature>
<keyword evidence="7" id="KW-0418">Kinase</keyword>
<feature type="transmembrane region" description="Helical" evidence="4">
    <location>
        <begin position="1221"/>
        <end position="1242"/>
    </location>
</feature>
<dbReference type="Gene3D" id="3.30.450.40">
    <property type="match status" value="1"/>
</dbReference>
<dbReference type="GO" id="GO:0016301">
    <property type="term" value="F:kinase activity"/>
    <property type="evidence" value="ECO:0007669"/>
    <property type="project" value="UniProtKB-KW"/>
</dbReference>
<evidence type="ECO:0000259" key="5">
    <source>
        <dbReference type="PROSITE" id="PS50109"/>
    </source>
</evidence>
<dbReference type="InterPro" id="IPR029016">
    <property type="entry name" value="GAF-like_dom_sf"/>
</dbReference>
<dbReference type="InterPro" id="IPR001789">
    <property type="entry name" value="Sig_transdc_resp-reg_receiver"/>
</dbReference>
<organism evidence="7 8">
    <name type="scientific">Fusarium acuminatum</name>
    <dbReference type="NCBI Taxonomy" id="5515"/>
    <lineage>
        <taxon>Eukaryota</taxon>
        <taxon>Fungi</taxon>
        <taxon>Dikarya</taxon>
        <taxon>Ascomycota</taxon>
        <taxon>Pezizomycotina</taxon>
        <taxon>Sordariomycetes</taxon>
        <taxon>Hypocreomycetidae</taxon>
        <taxon>Hypocreales</taxon>
        <taxon>Nectriaceae</taxon>
        <taxon>Fusarium</taxon>
        <taxon>Fusarium tricinctum species complex</taxon>
    </lineage>
</organism>
<evidence type="ECO:0000256" key="1">
    <source>
        <dbReference type="ARBA" id="ARBA00022553"/>
    </source>
</evidence>
<dbReference type="InterPro" id="IPR036890">
    <property type="entry name" value="HATPase_C_sf"/>
</dbReference>
<dbReference type="CDD" id="cd00082">
    <property type="entry name" value="HisKA"/>
    <property type="match status" value="1"/>
</dbReference>
<dbReference type="CDD" id="cd17546">
    <property type="entry name" value="REC_hyHK_CKI1_RcsC-like"/>
    <property type="match status" value="1"/>
</dbReference>
<feature type="region of interest" description="Disordered" evidence="3">
    <location>
        <begin position="985"/>
        <end position="1016"/>
    </location>
</feature>
<evidence type="ECO:0000313" key="8">
    <source>
        <dbReference type="Proteomes" id="UP001489902"/>
    </source>
</evidence>
<dbReference type="Proteomes" id="UP001489902">
    <property type="component" value="Chromosome 3"/>
</dbReference>
<feature type="domain" description="Response regulatory" evidence="6">
    <location>
        <begin position="869"/>
        <end position="992"/>
    </location>
</feature>
<dbReference type="Gene3D" id="1.10.287.130">
    <property type="match status" value="1"/>
</dbReference>